<evidence type="ECO:0000256" key="2">
    <source>
        <dbReference type="SAM" id="SignalP"/>
    </source>
</evidence>
<dbReference type="PIR" id="T33292">
    <property type="entry name" value="T33292"/>
</dbReference>
<accession>O61964</accession>
<dbReference type="eggNOG" id="KOG4297">
    <property type="taxonomic scope" value="Eukaryota"/>
</dbReference>
<evidence type="ECO:0000256" key="1">
    <source>
        <dbReference type="SAM" id="MobiDB-lite"/>
    </source>
</evidence>
<dbReference type="Proteomes" id="UP000001940">
    <property type="component" value="Chromosome V"/>
</dbReference>
<feature type="signal peptide" evidence="2">
    <location>
        <begin position="1"/>
        <end position="21"/>
    </location>
</feature>
<dbReference type="InParanoid" id="O61964"/>
<dbReference type="PANTHER" id="PTHR23124">
    <property type="entry name" value="C-TYPE LECTIN DOMAIN-CONTAINING PROTEIN-RELATED-RELATED"/>
    <property type="match status" value="1"/>
</dbReference>
<dbReference type="GeneID" id="184978"/>
<dbReference type="STRING" id="6239.F26D11.9.1"/>
<name>O61964_CAEEL</name>
<feature type="chain" id="PRO_5004159279" evidence="2">
    <location>
        <begin position="22"/>
        <end position="257"/>
    </location>
</feature>
<evidence type="ECO:0000313" key="4">
    <source>
        <dbReference type="Proteomes" id="UP000001940"/>
    </source>
</evidence>
<dbReference type="UCSC" id="F26D11.9">
    <property type="organism name" value="c. elegans"/>
</dbReference>
<evidence type="ECO:0000313" key="5">
    <source>
        <dbReference type="WormBase" id="F26D11.9"/>
    </source>
</evidence>
<dbReference type="WormBase" id="F26D11.9">
    <property type="protein sequence ID" value="CE17711"/>
    <property type="gene ID" value="WBGene00017824"/>
    <property type="gene designation" value="clec-217"/>
</dbReference>
<dbReference type="InterPro" id="IPR016186">
    <property type="entry name" value="C-type_lectin-like/link_sf"/>
</dbReference>
<dbReference type="InterPro" id="IPR016187">
    <property type="entry name" value="CTDL_fold"/>
</dbReference>
<dbReference type="Gene3D" id="3.10.100.10">
    <property type="entry name" value="Mannose-Binding Protein A, subunit A"/>
    <property type="match status" value="1"/>
</dbReference>
<feature type="region of interest" description="Disordered" evidence="1">
    <location>
        <begin position="23"/>
        <end position="59"/>
    </location>
</feature>
<dbReference type="KEGG" id="cel:CELE_F26D11.9"/>
<dbReference type="OrthoDB" id="5857970at2759"/>
<protein>
    <submittedName>
        <fullName evidence="3">C-type lectin domain-containing protein</fullName>
    </submittedName>
</protein>
<keyword evidence="2" id="KW-0732">Signal</keyword>
<gene>
    <name evidence="3 5" type="primary">clec-217</name>
    <name evidence="3" type="ORF">CELE_F26D11.9</name>
    <name evidence="5" type="ORF">F26D11.9</name>
</gene>
<dbReference type="RefSeq" id="NP_505048.1">
    <property type="nucleotide sequence ID" value="NM_072647.3"/>
</dbReference>
<dbReference type="EMBL" id="BX284605">
    <property type="protein sequence ID" value="CCD70051.1"/>
    <property type="molecule type" value="Genomic_DNA"/>
</dbReference>
<proteinExistence type="predicted"/>
<dbReference type="AGR" id="WB:WBGene00017824"/>
<organism evidence="3 4">
    <name type="scientific">Caenorhabditis elegans</name>
    <dbReference type="NCBI Taxonomy" id="6239"/>
    <lineage>
        <taxon>Eukaryota</taxon>
        <taxon>Metazoa</taxon>
        <taxon>Ecdysozoa</taxon>
        <taxon>Nematoda</taxon>
        <taxon>Chromadorea</taxon>
        <taxon>Rhabditida</taxon>
        <taxon>Rhabditina</taxon>
        <taxon>Rhabditomorpha</taxon>
        <taxon>Rhabditoidea</taxon>
        <taxon>Rhabditidae</taxon>
        <taxon>Peloderinae</taxon>
        <taxon>Caenorhabditis</taxon>
    </lineage>
</organism>
<keyword evidence="4" id="KW-1185">Reference proteome</keyword>
<dbReference type="AlphaFoldDB" id="O61964"/>
<dbReference type="HOGENOM" id="CLU_1005576_0_0_1"/>
<dbReference type="CTD" id="184978"/>
<reference evidence="3 4" key="1">
    <citation type="journal article" date="1998" name="Science">
        <title>Genome sequence of the nematode C. elegans: a platform for investigating biology.</title>
        <authorList>
            <consortium name="The C. elegans sequencing consortium"/>
            <person name="Sulson J.E."/>
            <person name="Waterston R."/>
        </authorList>
    </citation>
    <scope>NUCLEOTIDE SEQUENCE [LARGE SCALE GENOMIC DNA]</scope>
    <source>
        <strain evidence="3 4">Bristol N2</strain>
    </source>
</reference>
<dbReference type="Bgee" id="WBGene00017824">
    <property type="expression patterns" value="Expressed in adult organism and 1 other cell type or tissue"/>
</dbReference>
<sequence length="257" mass="29840">MSGKLFIILLLGACFVTIVDSSRRPRNDVPDEPSCEDEDDNDNNYDSQGRPRRVGASRPTIRKVHIDDWDVVEDEDDESYNRYENTNQEGICILERKKCPQGDWKMFKRQNESVCLRVMGTPNKIDPPTAARLCRKEANGRLMTIDNQQEREWIKSTALGGSSYHWLIVAGYRSRNCQMKPHDCKDKETAFTKVNGTSDNKFLYTRWFPIVHNRITYSVLDNCLNYFTLQPLSADMLIQDFTCHDWYNIFLCGVTVM</sequence>
<dbReference type="PhylomeDB" id="O61964"/>
<dbReference type="SUPFAM" id="SSF56436">
    <property type="entry name" value="C-type lectin-like"/>
    <property type="match status" value="1"/>
</dbReference>
<dbReference type="FunCoup" id="O61964">
    <property type="interactions" value="1554"/>
</dbReference>
<feature type="compositionally biased region" description="Acidic residues" evidence="1">
    <location>
        <begin position="30"/>
        <end position="43"/>
    </location>
</feature>
<dbReference type="PaxDb" id="6239-F26D11.9"/>
<dbReference type="SMR" id="O61964"/>
<evidence type="ECO:0000313" key="3">
    <source>
        <dbReference type="EMBL" id="CCD70051.1"/>
    </source>
</evidence>
<dbReference type="PANTHER" id="PTHR23124:SF139">
    <property type="entry name" value="C-TYPE LECTIN DOMAIN-CONTAINING PROTEIN"/>
    <property type="match status" value="1"/>
</dbReference>
<feature type="compositionally biased region" description="Basic residues" evidence="1">
    <location>
        <begin position="50"/>
        <end position="59"/>
    </location>
</feature>
<dbReference type="OMA" id="DYLRYEN"/>